<accession>K8FB99</accession>
<feature type="region of interest" description="Disordered" evidence="1">
    <location>
        <begin position="1"/>
        <end position="107"/>
    </location>
</feature>
<feature type="compositionally biased region" description="Basic and acidic residues" evidence="1">
    <location>
        <begin position="7"/>
        <end position="25"/>
    </location>
</feature>
<dbReference type="Proteomes" id="UP000198341">
    <property type="component" value="Chromosome 12"/>
</dbReference>
<proteinExistence type="predicted"/>
<dbReference type="STRING" id="41875.K8FB99"/>
<name>K8FB99_9CHLO</name>
<dbReference type="AlphaFoldDB" id="K8FB99"/>
<feature type="compositionally biased region" description="Low complexity" evidence="1">
    <location>
        <begin position="768"/>
        <end position="777"/>
    </location>
</feature>
<feature type="region of interest" description="Disordered" evidence="1">
    <location>
        <begin position="631"/>
        <end position="652"/>
    </location>
</feature>
<evidence type="ECO:0000256" key="1">
    <source>
        <dbReference type="SAM" id="MobiDB-lite"/>
    </source>
</evidence>
<dbReference type="SMART" id="SM00393">
    <property type="entry name" value="R3H"/>
    <property type="match status" value="1"/>
</dbReference>
<feature type="domain" description="R3H" evidence="2">
    <location>
        <begin position="531"/>
        <end position="594"/>
    </location>
</feature>
<feature type="compositionally biased region" description="Low complexity" evidence="1">
    <location>
        <begin position="401"/>
        <end position="413"/>
    </location>
</feature>
<feature type="compositionally biased region" description="Low complexity" evidence="1">
    <location>
        <begin position="449"/>
        <end position="458"/>
    </location>
</feature>
<organism evidence="3 4">
    <name type="scientific">Bathycoccus prasinos</name>
    <dbReference type="NCBI Taxonomy" id="41875"/>
    <lineage>
        <taxon>Eukaryota</taxon>
        <taxon>Viridiplantae</taxon>
        <taxon>Chlorophyta</taxon>
        <taxon>Mamiellophyceae</taxon>
        <taxon>Mamiellales</taxon>
        <taxon>Bathycoccaceae</taxon>
        <taxon>Bathycoccus</taxon>
    </lineage>
</organism>
<dbReference type="EMBL" id="FO082267">
    <property type="protein sequence ID" value="CCO18873.1"/>
    <property type="molecule type" value="Genomic_DNA"/>
</dbReference>
<dbReference type="GO" id="GO:0003676">
    <property type="term" value="F:nucleic acid binding"/>
    <property type="evidence" value="ECO:0007669"/>
    <property type="project" value="UniProtKB-UniRule"/>
</dbReference>
<reference evidence="3 4" key="1">
    <citation type="submission" date="2011-10" db="EMBL/GenBank/DDBJ databases">
        <authorList>
            <person name="Genoscope - CEA"/>
        </authorList>
    </citation>
    <scope>NUCLEOTIDE SEQUENCE [LARGE SCALE GENOMIC DNA]</scope>
    <source>
        <strain evidence="3 4">RCC 1105</strain>
    </source>
</reference>
<dbReference type="InterPro" id="IPR001374">
    <property type="entry name" value="R3H_dom"/>
</dbReference>
<evidence type="ECO:0000259" key="2">
    <source>
        <dbReference type="PROSITE" id="PS51061"/>
    </source>
</evidence>
<feature type="region of interest" description="Disordered" evidence="1">
    <location>
        <begin position="244"/>
        <end position="328"/>
    </location>
</feature>
<dbReference type="GeneID" id="19012473"/>
<dbReference type="RefSeq" id="XP_007509758.1">
    <property type="nucleotide sequence ID" value="XM_007509696.1"/>
</dbReference>
<feature type="region of interest" description="Disordered" evidence="1">
    <location>
        <begin position="377"/>
        <end position="471"/>
    </location>
</feature>
<dbReference type="eggNOG" id="ENOG502SFZV">
    <property type="taxonomic scope" value="Eukaryota"/>
</dbReference>
<protein>
    <recommendedName>
        <fullName evidence="2">R3H domain-containing protein</fullName>
    </recommendedName>
</protein>
<feature type="compositionally biased region" description="Basic and acidic residues" evidence="1">
    <location>
        <begin position="244"/>
        <end position="269"/>
    </location>
</feature>
<dbReference type="InterPro" id="IPR036867">
    <property type="entry name" value="R3H_dom_sf"/>
</dbReference>
<feature type="compositionally biased region" description="Low complexity" evidence="1">
    <location>
        <begin position="631"/>
        <end position="644"/>
    </location>
</feature>
<dbReference type="KEGG" id="bpg:Bathy12g02120"/>
<feature type="compositionally biased region" description="Low complexity" evidence="1">
    <location>
        <begin position="298"/>
        <end position="328"/>
    </location>
</feature>
<evidence type="ECO:0000313" key="3">
    <source>
        <dbReference type="EMBL" id="CCO18873.1"/>
    </source>
</evidence>
<feature type="compositionally biased region" description="Polar residues" evidence="1">
    <location>
        <begin position="387"/>
        <end position="398"/>
    </location>
</feature>
<gene>
    <name evidence="3" type="ordered locus">Bathy12g02120</name>
</gene>
<dbReference type="PROSITE" id="PS51061">
    <property type="entry name" value="R3H"/>
    <property type="match status" value="1"/>
</dbReference>
<dbReference type="Gene3D" id="3.30.1370.50">
    <property type="entry name" value="R3H-like domain"/>
    <property type="match status" value="1"/>
</dbReference>
<keyword evidence="4" id="KW-1185">Reference proteome</keyword>
<evidence type="ECO:0000313" key="4">
    <source>
        <dbReference type="Proteomes" id="UP000198341"/>
    </source>
</evidence>
<dbReference type="Pfam" id="PF01424">
    <property type="entry name" value="R3H"/>
    <property type="match status" value="1"/>
</dbReference>
<sequence>MNESSENDLRRTTPTEEEKKDETNAKKTTKTKKEKPKSARGAPPRRDKEDVFGDGFNARRGGGGGGKEAGFVPPPPLKQQKEQKEKQKKVTTPPRVPRRANDAKKKNWWKELPEEKCDPITLEPFCEQTHAPFELLGKKFKREQSYSSLLNDDEEDNENAEAAARMMTTTTIQTSEEQLQVKHLFDPESLAEYVVNAKTFENPLTREALDASDCQRLDEHLRKFSLKKFSVHRAYVNLQKEKKDELENAERRTEEQRARMQREREELRRTLASSMFTSIRERRQGENSSSGRNHHHQQQNGNSNSSNRNATSTTTNMNNSNSEASAQQALAANLETSIEQQENAFRAFGAFAMVDDDIAMSRGQTLRAAQTSFSGWSNPEAIRRHGSNSNIPLSSAENFPSLGSGSGSSTTRIGTGGWSRMAQRASSLHDDDGGSVVGRPRVQPPPPTQTISSSSEPPANHHEKQRERQREAEFAAAALPNDSVNADEARRAQLAAAFGVSNPDSHVSAFAVSGAKSAFKQEHLKAAKNNPRLCAQIEQKFEEMARDANNRRATFPPMTKFLRGVVHEYAALWGFTSQSYGNEPNRRVDVFRTTACKKPTINLREAILAHDELKKEKEEKDRMMMMMATTTTSNGVGGSSTPSSMNQPPEDANEDEYFPGFTSYHTKRNGGVEYERLTATFSDGADKKTLFLMLRPWAGQFAVEVDEKESGDFDDAEYIAHFKNPEALKKASGVIGGGVKGKFKVKYSEKIGGGLLTRQSQLTEKANQQQSSSSSSNEFEKESISSVVSPPPKIFELRRKKKP</sequence>
<feature type="compositionally biased region" description="Basic and acidic residues" evidence="1">
    <location>
        <begin position="459"/>
        <end position="471"/>
    </location>
</feature>
<feature type="region of interest" description="Disordered" evidence="1">
    <location>
        <begin position="760"/>
        <end position="803"/>
    </location>
</feature>
<dbReference type="OrthoDB" id="497551at2759"/>
<dbReference type="CDD" id="cd02325">
    <property type="entry name" value="R3H"/>
    <property type="match status" value="1"/>
</dbReference>
<dbReference type="SUPFAM" id="SSF82708">
    <property type="entry name" value="R3H domain"/>
    <property type="match status" value="1"/>
</dbReference>